<feature type="domain" description="Ig-like" evidence="2">
    <location>
        <begin position="19"/>
        <end position="122"/>
    </location>
</feature>
<keyword evidence="4" id="KW-1185">Reference proteome</keyword>
<sequence>CVCAACCCCLTSDEPVVKPVVSVYPAAPRAPLEGKSSLLCLASAMFPPLVQFSWKRRREDGPLEELPPAEGEQLEIRESGRTAAILMLHQQENSTYKYRCYVHHEGGTVEAHTEPGNEGSVTVFSRDSASCGDAYQVKLFCLLYTQLIVKSLVFCCGLSLLMILRNKRPSTNCK</sequence>
<keyword evidence="1" id="KW-0472">Membrane</keyword>
<dbReference type="Proteomes" id="UP000327493">
    <property type="component" value="Unassembled WGS sequence"/>
</dbReference>
<gene>
    <name evidence="3" type="ORF">FQN60_016871</name>
</gene>
<evidence type="ECO:0000259" key="2">
    <source>
        <dbReference type="PROSITE" id="PS50835"/>
    </source>
</evidence>
<dbReference type="Pfam" id="PF07654">
    <property type="entry name" value="C1-set"/>
    <property type="match status" value="1"/>
</dbReference>
<reference evidence="3 4" key="1">
    <citation type="submission" date="2019-08" db="EMBL/GenBank/DDBJ databases">
        <title>A chromosome-level genome assembly, high-density linkage maps, and genome scans reveal the genomic architecture of hybrid incompatibilities underlying speciation via character displacement in darters (Percidae: Etheostominae).</title>
        <authorList>
            <person name="Moran R.L."/>
            <person name="Catchen J.M."/>
            <person name="Fuller R.C."/>
        </authorList>
    </citation>
    <scope>NUCLEOTIDE SEQUENCE [LARGE SCALE GENOMIC DNA]</scope>
    <source>
        <strain evidence="3">EspeVRDwgs_2016</strain>
        <tissue evidence="3">Muscle</tissue>
    </source>
</reference>
<dbReference type="SUPFAM" id="SSF48726">
    <property type="entry name" value="Immunoglobulin"/>
    <property type="match status" value="1"/>
</dbReference>
<dbReference type="PROSITE" id="PS50835">
    <property type="entry name" value="IG_LIKE"/>
    <property type="match status" value="1"/>
</dbReference>
<evidence type="ECO:0000313" key="3">
    <source>
        <dbReference type="EMBL" id="KAA8578307.1"/>
    </source>
</evidence>
<feature type="non-terminal residue" evidence="3">
    <location>
        <position position="1"/>
    </location>
</feature>
<dbReference type="InterPro" id="IPR003597">
    <property type="entry name" value="Ig_C1-set"/>
</dbReference>
<dbReference type="AlphaFoldDB" id="A0A5J5C9A2"/>
<keyword evidence="1" id="KW-1133">Transmembrane helix</keyword>
<proteinExistence type="predicted"/>
<dbReference type="InterPro" id="IPR013783">
    <property type="entry name" value="Ig-like_fold"/>
</dbReference>
<dbReference type="Gene3D" id="2.60.40.10">
    <property type="entry name" value="Immunoglobulins"/>
    <property type="match status" value="1"/>
</dbReference>
<dbReference type="InterPro" id="IPR007110">
    <property type="entry name" value="Ig-like_dom"/>
</dbReference>
<comment type="caution">
    <text evidence="3">The sequence shown here is derived from an EMBL/GenBank/DDBJ whole genome shotgun (WGS) entry which is preliminary data.</text>
</comment>
<accession>A0A5J5C9A2</accession>
<evidence type="ECO:0000313" key="4">
    <source>
        <dbReference type="Proteomes" id="UP000327493"/>
    </source>
</evidence>
<protein>
    <recommendedName>
        <fullName evidence="2">Ig-like domain-containing protein</fullName>
    </recommendedName>
</protein>
<feature type="non-terminal residue" evidence="3">
    <location>
        <position position="174"/>
    </location>
</feature>
<name>A0A5J5C9A2_9PERO</name>
<dbReference type="InterPro" id="IPR036179">
    <property type="entry name" value="Ig-like_dom_sf"/>
</dbReference>
<dbReference type="EMBL" id="VOFY01000853">
    <property type="protein sequence ID" value="KAA8578307.1"/>
    <property type="molecule type" value="Genomic_DNA"/>
</dbReference>
<keyword evidence="1" id="KW-0812">Transmembrane</keyword>
<feature type="transmembrane region" description="Helical" evidence="1">
    <location>
        <begin position="143"/>
        <end position="164"/>
    </location>
</feature>
<organism evidence="3 4">
    <name type="scientific">Etheostoma spectabile</name>
    <name type="common">orangethroat darter</name>
    <dbReference type="NCBI Taxonomy" id="54343"/>
    <lineage>
        <taxon>Eukaryota</taxon>
        <taxon>Metazoa</taxon>
        <taxon>Chordata</taxon>
        <taxon>Craniata</taxon>
        <taxon>Vertebrata</taxon>
        <taxon>Euteleostomi</taxon>
        <taxon>Actinopterygii</taxon>
        <taxon>Neopterygii</taxon>
        <taxon>Teleostei</taxon>
        <taxon>Neoteleostei</taxon>
        <taxon>Acanthomorphata</taxon>
        <taxon>Eupercaria</taxon>
        <taxon>Perciformes</taxon>
        <taxon>Percoidei</taxon>
        <taxon>Percidae</taxon>
        <taxon>Etheostomatinae</taxon>
        <taxon>Etheostoma</taxon>
    </lineage>
</organism>
<evidence type="ECO:0000256" key="1">
    <source>
        <dbReference type="SAM" id="Phobius"/>
    </source>
</evidence>